<dbReference type="AlphaFoldDB" id="A0A1N7RKX3"/>
<dbReference type="Proteomes" id="UP000195569">
    <property type="component" value="Unassembled WGS sequence"/>
</dbReference>
<protein>
    <submittedName>
        <fullName evidence="1">Uncharacterized protein</fullName>
    </submittedName>
</protein>
<comment type="caution">
    <text evidence="1">The sequence shown here is derived from an EMBL/GenBank/DDBJ whole genome shotgun (WGS) entry which is preliminary data.</text>
</comment>
<accession>A0A1N7RKX3</accession>
<evidence type="ECO:0000313" key="1">
    <source>
        <dbReference type="EMBL" id="SIT35753.1"/>
    </source>
</evidence>
<gene>
    <name evidence="1" type="ORF">BN2476_60023</name>
</gene>
<name>A0A1N7RKX3_9BURK</name>
<keyword evidence="2" id="KW-1185">Reference proteome</keyword>
<evidence type="ECO:0000313" key="2">
    <source>
        <dbReference type="Proteomes" id="UP000195569"/>
    </source>
</evidence>
<proteinExistence type="predicted"/>
<organism evidence="1 2">
    <name type="scientific">Paraburkholderia piptadeniae</name>
    <dbReference type="NCBI Taxonomy" id="1701573"/>
    <lineage>
        <taxon>Bacteria</taxon>
        <taxon>Pseudomonadati</taxon>
        <taxon>Pseudomonadota</taxon>
        <taxon>Betaproteobacteria</taxon>
        <taxon>Burkholderiales</taxon>
        <taxon>Burkholderiaceae</taxon>
        <taxon>Paraburkholderia</taxon>
    </lineage>
</organism>
<reference evidence="1" key="1">
    <citation type="submission" date="2016-12" db="EMBL/GenBank/DDBJ databases">
        <authorList>
            <person name="Moulin L."/>
        </authorList>
    </citation>
    <scope>NUCLEOTIDE SEQUENCE [LARGE SCALE GENOMIC DNA]</scope>
    <source>
        <strain evidence="1">STM 7183</strain>
    </source>
</reference>
<sequence length="67" mass="7688">MVLAGRVQYLRQYFSHYCGEYLFPLLVDAERPRTDSRMSVSQLQTNGRFSGTESAQRDAVLIMRGDV</sequence>
<dbReference type="EMBL" id="CYGY02000006">
    <property type="protein sequence ID" value="SIT35753.1"/>
    <property type="molecule type" value="Genomic_DNA"/>
</dbReference>